<feature type="chain" id="PRO_5040261047" evidence="1">
    <location>
        <begin position="20"/>
        <end position="387"/>
    </location>
</feature>
<sequence length="387" mass="42144">MHFSRLAIALAALNSFAFGENGYYAGYTNTALIPFDYNSLNAATPFSDKIKVTIKIADSATTFQEFHPSIDTGTCGFMFSAIEYPLWTRALADANPSGWEFLSSSKLLYSGHWIPTDMILTTAAGVEVKVSIPVLAVEKKTVCKHWVDSYGADCPTVVGQDPPEETDWPTGVRLMGVGFGRQADGQPQGDPDKNAFLNVRKIGTVDTPTGSTTYRNGYIISKQGITLGLTEENTLGMKFLDLGDGATADPRDWATLPACLAVGSRPCVPGTTLIDTGISHSFMTLPTSFILNRHDEINPSTGKASPALDDDSFVHVKFGRSGVYQAELDFYAGSTSGIAIGPVPDNVFAVRRNDRTPYFNTGRHFLRRWKVAFDAEKGRFGFRTVWS</sequence>
<dbReference type="OrthoDB" id="5081174at2759"/>
<keyword evidence="3" id="KW-1185">Reference proteome</keyword>
<evidence type="ECO:0000256" key="1">
    <source>
        <dbReference type="SAM" id="SignalP"/>
    </source>
</evidence>
<evidence type="ECO:0000313" key="2">
    <source>
        <dbReference type="EMBL" id="KAH6869275.1"/>
    </source>
</evidence>
<gene>
    <name evidence="2" type="ORF">B0T10DRAFT_501699</name>
</gene>
<proteinExistence type="predicted"/>
<accession>A0A9P8VS01</accession>
<dbReference type="AlphaFoldDB" id="A0A9P8VS01"/>
<dbReference type="EMBL" id="JAGPYM010000075">
    <property type="protein sequence ID" value="KAH6869275.1"/>
    <property type="molecule type" value="Genomic_DNA"/>
</dbReference>
<comment type="caution">
    <text evidence="2">The sequence shown here is derived from an EMBL/GenBank/DDBJ whole genome shotgun (WGS) entry which is preliminary data.</text>
</comment>
<feature type="signal peptide" evidence="1">
    <location>
        <begin position="1"/>
        <end position="19"/>
    </location>
</feature>
<dbReference type="SUPFAM" id="SSF50630">
    <property type="entry name" value="Acid proteases"/>
    <property type="match status" value="1"/>
</dbReference>
<dbReference type="Proteomes" id="UP000777438">
    <property type="component" value="Unassembled WGS sequence"/>
</dbReference>
<protein>
    <submittedName>
        <fullName evidence="2">Outer membrane autotransporter barrel protein</fullName>
    </submittedName>
</protein>
<dbReference type="InterPro" id="IPR021109">
    <property type="entry name" value="Peptidase_aspartic_dom_sf"/>
</dbReference>
<keyword evidence="1" id="KW-0732">Signal</keyword>
<reference evidence="2 3" key="1">
    <citation type="journal article" date="2021" name="Nat. Commun.">
        <title>Genetic determinants of endophytism in the Arabidopsis root mycobiome.</title>
        <authorList>
            <person name="Mesny F."/>
            <person name="Miyauchi S."/>
            <person name="Thiergart T."/>
            <person name="Pickel B."/>
            <person name="Atanasova L."/>
            <person name="Karlsson M."/>
            <person name="Huettel B."/>
            <person name="Barry K.W."/>
            <person name="Haridas S."/>
            <person name="Chen C."/>
            <person name="Bauer D."/>
            <person name="Andreopoulos W."/>
            <person name="Pangilinan J."/>
            <person name="LaButti K."/>
            <person name="Riley R."/>
            <person name="Lipzen A."/>
            <person name="Clum A."/>
            <person name="Drula E."/>
            <person name="Henrissat B."/>
            <person name="Kohler A."/>
            <person name="Grigoriev I.V."/>
            <person name="Martin F.M."/>
            <person name="Hacquard S."/>
        </authorList>
    </citation>
    <scope>NUCLEOTIDE SEQUENCE [LARGE SCALE GENOMIC DNA]</scope>
    <source>
        <strain evidence="2 3">MPI-CAGE-CH-0241</strain>
    </source>
</reference>
<organism evidence="2 3">
    <name type="scientific">Thelonectria olida</name>
    <dbReference type="NCBI Taxonomy" id="1576542"/>
    <lineage>
        <taxon>Eukaryota</taxon>
        <taxon>Fungi</taxon>
        <taxon>Dikarya</taxon>
        <taxon>Ascomycota</taxon>
        <taxon>Pezizomycotina</taxon>
        <taxon>Sordariomycetes</taxon>
        <taxon>Hypocreomycetidae</taxon>
        <taxon>Hypocreales</taxon>
        <taxon>Nectriaceae</taxon>
        <taxon>Thelonectria</taxon>
    </lineage>
</organism>
<name>A0A9P8VS01_9HYPO</name>
<evidence type="ECO:0000313" key="3">
    <source>
        <dbReference type="Proteomes" id="UP000777438"/>
    </source>
</evidence>